<protein>
    <recommendedName>
        <fullName evidence="2">soluble epoxide hydrolase</fullName>
        <ecNumber evidence="2">3.3.2.10</ecNumber>
    </recommendedName>
</protein>
<dbReference type="FunFam" id="3.40.50.1820:FF:000161">
    <property type="entry name" value="Epoxide hydrolase"/>
    <property type="match status" value="1"/>
</dbReference>
<dbReference type="AlphaFoldDB" id="A0A218WMI4"/>
<reference evidence="10" key="1">
    <citation type="journal article" date="2017" name="Plant J.">
        <title>The pomegranate (Punica granatum L.) genome and the genomics of punicalagin biosynthesis.</title>
        <authorList>
            <person name="Qin G."/>
            <person name="Xu C."/>
            <person name="Ming R."/>
            <person name="Tang H."/>
            <person name="Guyot R."/>
            <person name="Kramer E.M."/>
            <person name="Hu Y."/>
            <person name="Yi X."/>
            <person name="Qi Y."/>
            <person name="Xu X."/>
            <person name="Gao Z."/>
            <person name="Pan H."/>
            <person name="Jian J."/>
            <person name="Tian Y."/>
            <person name="Yue Z."/>
            <person name="Xu Y."/>
        </authorList>
    </citation>
    <scope>NUCLEOTIDE SEQUENCE [LARGE SCALE GENOMIC DNA]</scope>
    <source>
        <strain evidence="10">cv. Dabenzi</strain>
    </source>
</reference>
<reference evidence="9" key="2">
    <citation type="submission" date="2017-06" db="EMBL/GenBank/DDBJ databases">
        <title>The pomegranate genome and the genomics of punicalagin biosynthesis.</title>
        <authorList>
            <person name="Xu C."/>
        </authorList>
    </citation>
    <scope>NUCLEOTIDE SEQUENCE [LARGE SCALE GENOMIC DNA]</scope>
    <source>
        <tissue evidence="9">Fresh leaf</tissue>
    </source>
</reference>
<evidence type="ECO:0000313" key="11">
    <source>
        <dbReference type="Proteomes" id="UP000515151"/>
    </source>
</evidence>
<evidence type="ECO:0000259" key="8">
    <source>
        <dbReference type="Pfam" id="PF00561"/>
    </source>
</evidence>
<dbReference type="Proteomes" id="UP000515151">
    <property type="component" value="Chromosome 5"/>
</dbReference>
<evidence type="ECO:0000256" key="3">
    <source>
        <dbReference type="ARBA" id="ARBA00022801"/>
    </source>
</evidence>
<proteinExistence type="inferred from homology"/>
<evidence type="ECO:0000313" key="9">
    <source>
        <dbReference type="EMBL" id="OWM74054.1"/>
    </source>
</evidence>
<dbReference type="InterPro" id="IPR029058">
    <property type="entry name" value="AB_hydrolase_fold"/>
</dbReference>
<keyword evidence="3" id="KW-0378">Hydrolase</keyword>
<reference evidence="12" key="4">
    <citation type="submission" date="2025-04" db="UniProtKB">
        <authorList>
            <consortium name="RefSeq"/>
        </authorList>
    </citation>
    <scope>IDENTIFICATION</scope>
    <source>
        <tissue evidence="12">Leaf</tissue>
    </source>
</reference>
<dbReference type="EC" id="3.3.2.10" evidence="2"/>
<evidence type="ECO:0000313" key="12">
    <source>
        <dbReference type="RefSeq" id="XP_031396259.1"/>
    </source>
</evidence>
<dbReference type="PANTHER" id="PTHR43329">
    <property type="entry name" value="EPOXIDE HYDROLASE"/>
    <property type="match status" value="1"/>
</dbReference>
<dbReference type="EMBL" id="MTKT01003794">
    <property type="protein sequence ID" value="OWM74054.1"/>
    <property type="molecule type" value="Genomic_DNA"/>
</dbReference>
<evidence type="ECO:0000256" key="5">
    <source>
        <dbReference type="ARBA" id="ARBA00051067"/>
    </source>
</evidence>
<dbReference type="PRINTS" id="PR00111">
    <property type="entry name" value="ABHYDROLASE"/>
</dbReference>
<keyword evidence="11" id="KW-1185">Reference proteome</keyword>
<dbReference type="GeneID" id="116207452"/>
<evidence type="ECO:0000256" key="1">
    <source>
        <dbReference type="ARBA" id="ARBA00004721"/>
    </source>
</evidence>
<organism evidence="9 10">
    <name type="scientific">Punica granatum</name>
    <name type="common">Pomegranate</name>
    <dbReference type="NCBI Taxonomy" id="22663"/>
    <lineage>
        <taxon>Eukaryota</taxon>
        <taxon>Viridiplantae</taxon>
        <taxon>Streptophyta</taxon>
        <taxon>Embryophyta</taxon>
        <taxon>Tracheophyta</taxon>
        <taxon>Spermatophyta</taxon>
        <taxon>Magnoliopsida</taxon>
        <taxon>eudicotyledons</taxon>
        <taxon>Gunneridae</taxon>
        <taxon>Pentapetalae</taxon>
        <taxon>rosids</taxon>
        <taxon>malvids</taxon>
        <taxon>Myrtales</taxon>
        <taxon>Lythraceae</taxon>
        <taxon>Punica</taxon>
    </lineage>
</organism>
<dbReference type="Gene3D" id="3.40.50.1820">
    <property type="entry name" value="alpha/beta hydrolase"/>
    <property type="match status" value="1"/>
</dbReference>
<comment type="catalytic activity">
    <reaction evidence="7">
        <text>(24S)-24,25-epoxycucurbitadienol + H2O = (24R)-24,25-dihydroxycucurbitadienol</text>
        <dbReference type="Rhea" id="RHEA:81855"/>
        <dbReference type="ChEBI" id="CHEBI:15377"/>
        <dbReference type="ChEBI" id="CHEBI:229949"/>
        <dbReference type="ChEBI" id="CHEBI:229950"/>
    </reaction>
    <physiologicalReaction direction="left-to-right" evidence="7">
        <dbReference type="Rhea" id="RHEA:81856"/>
    </physiologicalReaction>
</comment>
<reference evidence="11" key="3">
    <citation type="journal article" date="2020" name="Plant Biotechnol. J.">
        <title>The pomegranate (Punica granatum L.) draft genome dissects genetic divergence between soft- and hard-seeded cultivars.</title>
        <authorList>
            <person name="Luo X."/>
            <person name="Li H."/>
            <person name="Wu Z."/>
            <person name="Yao W."/>
            <person name="Zhao P."/>
            <person name="Cao D."/>
            <person name="Yu H."/>
            <person name="Li K."/>
            <person name="Poudel K."/>
            <person name="Zhao D."/>
            <person name="Zhang F."/>
            <person name="Xia X."/>
            <person name="Chen L."/>
            <person name="Wang Q."/>
            <person name="Jing D."/>
            <person name="Cao S."/>
        </authorList>
    </citation>
    <scope>NUCLEOTIDE SEQUENCE [LARGE SCALE GENOMIC DNA]</scope>
</reference>
<evidence type="ECO:0000256" key="6">
    <source>
        <dbReference type="ARBA" id="ARBA00058358"/>
    </source>
</evidence>
<dbReference type="InterPro" id="IPR000073">
    <property type="entry name" value="AB_hydrolase_1"/>
</dbReference>
<comment type="catalytic activity">
    <reaction evidence="5">
        <text>an epoxide + H2O = an ethanediol</text>
        <dbReference type="Rhea" id="RHEA:19037"/>
        <dbReference type="ChEBI" id="CHEBI:15377"/>
        <dbReference type="ChEBI" id="CHEBI:32955"/>
        <dbReference type="ChEBI" id="CHEBI:140594"/>
        <dbReference type="EC" id="3.3.2.10"/>
    </reaction>
    <physiologicalReaction direction="left-to-right" evidence="5">
        <dbReference type="Rhea" id="RHEA:19038"/>
    </physiologicalReaction>
</comment>
<dbReference type="InterPro" id="IPR000639">
    <property type="entry name" value="Epox_hydrolase-like"/>
</dbReference>
<comment type="pathway">
    <text evidence="1">Secondary metabolite biosynthesis; terpenoid biosynthesis.</text>
</comment>
<dbReference type="RefSeq" id="XP_031396259.1">
    <property type="nucleotide sequence ID" value="XM_031540399.1"/>
</dbReference>
<name>A0A218WMI4_PUNGR</name>
<gene>
    <name evidence="12" type="primary">LOC116207452</name>
    <name evidence="9" type="ORF">CDL15_Pgr008365</name>
</gene>
<accession>A0A218WMI4</accession>
<dbReference type="PRINTS" id="PR00412">
    <property type="entry name" value="EPOXHYDRLASE"/>
</dbReference>
<evidence type="ECO:0000313" key="10">
    <source>
        <dbReference type="Proteomes" id="UP000197138"/>
    </source>
</evidence>
<dbReference type="Pfam" id="PF00561">
    <property type="entry name" value="Abhydrolase_1"/>
    <property type="match status" value="1"/>
</dbReference>
<evidence type="ECO:0000256" key="2">
    <source>
        <dbReference type="ARBA" id="ARBA00013006"/>
    </source>
</evidence>
<comment type="similarity">
    <text evidence="4">Belongs to the AB hydrolase superfamily. Epoxide hydrolase family.</text>
</comment>
<sequence>METIGHKTVKVNGISMHVAEKGEGPVVLLLHGFPELWYTWRHQILALSSLGYRAVAPDLRGYGDSEAPPSPASYTSLSIVGDLVALLDALVGPGEQAFVVGHDWGAIIAWYLSLYRPDRVRALINLSVPFTPRNPARKPIDTFRAVYGDNYYICRFQENGEMEAEFAKIGTRRVLLEFLTYRTPGPLFLTKGNLFGHPTDTPVELPSWLTEEDVDYYASKYEKTGFTRGFNYYRALDLNWELTAPWTGAQIKVPAKFIVGDLDLTYNTFGTKDYLKKGGMNKFVPLLQEVVVMEGVAHFIHEERPDEINAQIHDFFQKF</sequence>
<feature type="domain" description="AB hydrolase-1" evidence="8">
    <location>
        <begin position="25"/>
        <end position="304"/>
    </location>
</feature>
<dbReference type="SUPFAM" id="SSF53474">
    <property type="entry name" value="alpha/beta-Hydrolases"/>
    <property type="match status" value="1"/>
</dbReference>
<dbReference type="Proteomes" id="UP000197138">
    <property type="component" value="Unassembled WGS sequence"/>
</dbReference>
<comment type="function">
    <text evidence="6">Epoxide hydrolase involved in the biosynthesis of cucurbitacin and mogroside tetracyclic triterpene natural products (e.g. siamenoside I and mogrosides IV, V and VI). Cucurbitacins have cytotoxic properties and exhibit deterrent taste as a defense barrier against herbivores. Mogrosides are nonsugar highly oxygenated compounds used as high-intensity zero-calorie sweeteners; they also possess pharmacological properties such as regulating immunity, lowering blood sugar and lipid levels, protecting the liver, and acting as antioxidants and antitumor agents. Catalyzes the hydrolysis of aromatic epoxide-containing substrates, such as the conversion of 24,25-epoxycucurbitadienol to 24,25-dihydroxycucurbitadienol.</text>
</comment>
<evidence type="ECO:0000256" key="4">
    <source>
        <dbReference type="ARBA" id="ARBA00038334"/>
    </source>
</evidence>
<evidence type="ECO:0000256" key="7">
    <source>
        <dbReference type="ARBA" id="ARBA00093212"/>
    </source>
</evidence>
<dbReference type="GO" id="GO:0004301">
    <property type="term" value="F:epoxide hydrolase activity"/>
    <property type="evidence" value="ECO:0007669"/>
    <property type="project" value="UniProtKB-EC"/>
</dbReference>